<proteinExistence type="predicted"/>
<organism evidence="1 2">
    <name type="scientific">Chryseobacterium rhizoplanae</name>
    <dbReference type="NCBI Taxonomy" id="1609531"/>
    <lineage>
        <taxon>Bacteria</taxon>
        <taxon>Pseudomonadati</taxon>
        <taxon>Bacteroidota</taxon>
        <taxon>Flavobacteriia</taxon>
        <taxon>Flavobacteriales</taxon>
        <taxon>Weeksellaceae</taxon>
        <taxon>Chryseobacterium group</taxon>
        <taxon>Chryseobacterium</taxon>
    </lineage>
</organism>
<dbReference type="AlphaFoldDB" id="A0A521CH62"/>
<protein>
    <submittedName>
        <fullName evidence="1">Uncharacterized protein</fullName>
    </submittedName>
</protein>
<name>A0A521CH62_9FLAO</name>
<reference evidence="1 2" key="1">
    <citation type="submission" date="2017-05" db="EMBL/GenBank/DDBJ databases">
        <authorList>
            <person name="Varghese N."/>
            <person name="Submissions S."/>
        </authorList>
    </citation>
    <scope>NUCLEOTIDE SEQUENCE [LARGE SCALE GENOMIC DNA]</scope>
    <source>
        <strain evidence="1 2">DSM 29371</strain>
    </source>
</reference>
<dbReference type="EMBL" id="FXTC01000003">
    <property type="protein sequence ID" value="SMO58685.1"/>
    <property type="molecule type" value="Genomic_DNA"/>
</dbReference>
<keyword evidence="2" id="KW-1185">Reference proteome</keyword>
<evidence type="ECO:0000313" key="1">
    <source>
        <dbReference type="EMBL" id="SMO58685.1"/>
    </source>
</evidence>
<accession>A0A521CH62</accession>
<evidence type="ECO:0000313" key="2">
    <source>
        <dbReference type="Proteomes" id="UP000316916"/>
    </source>
</evidence>
<sequence length="74" mass="8790">MPYNGYNSLKAAHKTLIILLIFRKIKSKTHDIHKRISFTRKKKLLEDKNDELFLRLINFFDISPQNSSCFFSES</sequence>
<dbReference type="Proteomes" id="UP000316916">
    <property type="component" value="Unassembled WGS sequence"/>
</dbReference>
<gene>
    <name evidence="1" type="ORF">SAMN06265171_10333</name>
</gene>